<comment type="caution">
    <text evidence="1">The sequence shown here is derived from an EMBL/GenBank/DDBJ whole genome shotgun (WGS) entry which is preliminary data.</text>
</comment>
<keyword evidence="2" id="KW-1185">Reference proteome</keyword>
<sequence>MIAKLLAAHPEGLLPILNLCMTPSNSTLLVGPIFMLYKKCHQFVELTGEIGDVVLLHPLMLHSASKNHLRIPRIITNPPVALKEPFNFNRENSEDYSLVKKKTLKALGVDQLDYRITAERRQIVPERVRIHQNKRRGSLQNLLH</sequence>
<evidence type="ECO:0000313" key="1">
    <source>
        <dbReference type="EMBL" id="KAF8442886.1"/>
    </source>
</evidence>
<name>A0AAD4BXF7_BOLED</name>
<protein>
    <submittedName>
        <fullName evidence="1">Uncharacterized protein</fullName>
    </submittedName>
</protein>
<organism evidence="1 2">
    <name type="scientific">Boletus edulis BED1</name>
    <dbReference type="NCBI Taxonomy" id="1328754"/>
    <lineage>
        <taxon>Eukaryota</taxon>
        <taxon>Fungi</taxon>
        <taxon>Dikarya</taxon>
        <taxon>Basidiomycota</taxon>
        <taxon>Agaricomycotina</taxon>
        <taxon>Agaricomycetes</taxon>
        <taxon>Agaricomycetidae</taxon>
        <taxon>Boletales</taxon>
        <taxon>Boletineae</taxon>
        <taxon>Boletaceae</taxon>
        <taxon>Boletoideae</taxon>
        <taxon>Boletus</taxon>
    </lineage>
</organism>
<dbReference type="EMBL" id="WHUW01000008">
    <property type="protein sequence ID" value="KAF8442886.1"/>
    <property type="molecule type" value="Genomic_DNA"/>
</dbReference>
<gene>
    <name evidence="1" type="ORF">L210DRAFT_3143887</name>
</gene>
<dbReference type="Proteomes" id="UP001194468">
    <property type="component" value="Unassembled WGS sequence"/>
</dbReference>
<evidence type="ECO:0000313" key="2">
    <source>
        <dbReference type="Proteomes" id="UP001194468"/>
    </source>
</evidence>
<reference evidence="1" key="1">
    <citation type="submission" date="2019-10" db="EMBL/GenBank/DDBJ databases">
        <authorList>
            <consortium name="DOE Joint Genome Institute"/>
            <person name="Kuo A."/>
            <person name="Miyauchi S."/>
            <person name="Kiss E."/>
            <person name="Drula E."/>
            <person name="Kohler A."/>
            <person name="Sanchez-Garcia M."/>
            <person name="Andreopoulos B."/>
            <person name="Barry K.W."/>
            <person name="Bonito G."/>
            <person name="Buee M."/>
            <person name="Carver A."/>
            <person name="Chen C."/>
            <person name="Cichocki N."/>
            <person name="Clum A."/>
            <person name="Culley D."/>
            <person name="Crous P.W."/>
            <person name="Fauchery L."/>
            <person name="Girlanda M."/>
            <person name="Hayes R."/>
            <person name="Keri Z."/>
            <person name="LaButti K."/>
            <person name="Lipzen A."/>
            <person name="Lombard V."/>
            <person name="Magnuson J."/>
            <person name="Maillard F."/>
            <person name="Morin E."/>
            <person name="Murat C."/>
            <person name="Nolan M."/>
            <person name="Ohm R."/>
            <person name="Pangilinan J."/>
            <person name="Pereira M."/>
            <person name="Perotto S."/>
            <person name="Peter M."/>
            <person name="Riley R."/>
            <person name="Sitrit Y."/>
            <person name="Stielow B."/>
            <person name="Szollosi G."/>
            <person name="Zifcakova L."/>
            <person name="Stursova M."/>
            <person name="Spatafora J.W."/>
            <person name="Tedersoo L."/>
            <person name="Vaario L.-M."/>
            <person name="Yamada A."/>
            <person name="Yan M."/>
            <person name="Wang P."/>
            <person name="Xu J."/>
            <person name="Bruns T."/>
            <person name="Baldrian P."/>
            <person name="Vilgalys R."/>
            <person name="Henrissat B."/>
            <person name="Grigoriev I.V."/>
            <person name="Hibbett D."/>
            <person name="Nagy L.G."/>
            <person name="Martin F.M."/>
        </authorList>
    </citation>
    <scope>NUCLEOTIDE SEQUENCE</scope>
    <source>
        <strain evidence="1">BED1</strain>
    </source>
</reference>
<proteinExistence type="predicted"/>
<accession>A0AAD4BXF7</accession>
<dbReference type="AlphaFoldDB" id="A0AAD4BXF7"/>
<dbReference type="SUPFAM" id="SSF51197">
    <property type="entry name" value="Clavaminate synthase-like"/>
    <property type="match status" value="1"/>
</dbReference>
<reference evidence="1" key="2">
    <citation type="journal article" date="2020" name="Nat. Commun.">
        <title>Large-scale genome sequencing of mycorrhizal fungi provides insights into the early evolution of symbiotic traits.</title>
        <authorList>
            <person name="Miyauchi S."/>
            <person name="Kiss E."/>
            <person name="Kuo A."/>
            <person name="Drula E."/>
            <person name="Kohler A."/>
            <person name="Sanchez-Garcia M."/>
            <person name="Morin E."/>
            <person name="Andreopoulos B."/>
            <person name="Barry K.W."/>
            <person name="Bonito G."/>
            <person name="Buee M."/>
            <person name="Carver A."/>
            <person name="Chen C."/>
            <person name="Cichocki N."/>
            <person name="Clum A."/>
            <person name="Culley D."/>
            <person name="Crous P.W."/>
            <person name="Fauchery L."/>
            <person name="Girlanda M."/>
            <person name="Hayes R.D."/>
            <person name="Keri Z."/>
            <person name="LaButti K."/>
            <person name="Lipzen A."/>
            <person name="Lombard V."/>
            <person name="Magnuson J."/>
            <person name="Maillard F."/>
            <person name="Murat C."/>
            <person name="Nolan M."/>
            <person name="Ohm R.A."/>
            <person name="Pangilinan J."/>
            <person name="Pereira M.F."/>
            <person name="Perotto S."/>
            <person name="Peter M."/>
            <person name="Pfister S."/>
            <person name="Riley R."/>
            <person name="Sitrit Y."/>
            <person name="Stielow J.B."/>
            <person name="Szollosi G."/>
            <person name="Zifcakova L."/>
            <person name="Stursova M."/>
            <person name="Spatafora J.W."/>
            <person name="Tedersoo L."/>
            <person name="Vaario L.M."/>
            <person name="Yamada A."/>
            <person name="Yan M."/>
            <person name="Wang P."/>
            <person name="Xu J."/>
            <person name="Bruns T."/>
            <person name="Baldrian P."/>
            <person name="Vilgalys R."/>
            <person name="Dunand C."/>
            <person name="Henrissat B."/>
            <person name="Grigoriev I.V."/>
            <person name="Hibbett D."/>
            <person name="Nagy L.G."/>
            <person name="Martin F.M."/>
        </authorList>
    </citation>
    <scope>NUCLEOTIDE SEQUENCE</scope>
    <source>
        <strain evidence="1">BED1</strain>
    </source>
</reference>